<keyword evidence="3" id="KW-1185">Reference proteome</keyword>
<reference evidence="2" key="1">
    <citation type="submission" date="2016-01" db="EMBL/GenBank/DDBJ databases">
        <authorList>
            <person name="Peeters C."/>
        </authorList>
    </citation>
    <scope>NUCLEOTIDE SEQUENCE</scope>
    <source>
        <strain evidence="2">LMG 29321</strain>
    </source>
</reference>
<dbReference type="RefSeq" id="WP_062602507.1">
    <property type="nucleotide sequence ID" value="NZ_FCOX02000003.1"/>
</dbReference>
<dbReference type="EMBL" id="FCOX02000003">
    <property type="protein sequence ID" value="SAK47774.1"/>
    <property type="molecule type" value="Genomic_DNA"/>
</dbReference>
<evidence type="ECO:0000256" key="1">
    <source>
        <dbReference type="SAM" id="SignalP"/>
    </source>
</evidence>
<dbReference type="InterPro" id="IPR024447">
    <property type="entry name" value="YXWGXW_rpt"/>
</dbReference>
<comment type="caution">
    <text evidence="2">The sequence shown here is derived from an EMBL/GenBank/DDBJ whole genome shotgun (WGS) entry which is preliminary data.</text>
</comment>
<name>A0A157ZQH6_9BURK</name>
<dbReference type="Pfam" id="PF12779">
    <property type="entry name" value="WXXGXW"/>
    <property type="match status" value="2"/>
</dbReference>
<sequence length="101" mass="11226">MKLSFRHLAAQAALVAAGVVCASGAFADVVIVAPSAPPAPRYEPVPPPRAGFVWVTGHWSWEGRYVWQAGRWMEARAGQRWVPGVWAPFRGQYRYVPGHWI</sequence>
<dbReference type="Proteomes" id="UP000071859">
    <property type="component" value="Unassembled WGS sequence"/>
</dbReference>
<gene>
    <name evidence="2" type="ORF">AWB78_00809</name>
</gene>
<dbReference type="OrthoDB" id="121499at2"/>
<evidence type="ECO:0000313" key="3">
    <source>
        <dbReference type="Proteomes" id="UP000071859"/>
    </source>
</evidence>
<keyword evidence="1" id="KW-0732">Signal</keyword>
<feature type="chain" id="PRO_5007619597" evidence="1">
    <location>
        <begin position="28"/>
        <end position="101"/>
    </location>
</feature>
<protein>
    <submittedName>
        <fullName evidence="2">Tat pathway signal sequence domain-containing protein</fullName>
    </submittedName>
</protein>
<accession>A0A157ZQH6</accession>
<dbReference type="AlphaFoldDB" id="A0A157ZQH6"/>
<organism evidence="2 3">
    <name type="scientific">Caballeronia calidae</name>
    <dbReference type="NCBI Taxonomy" id="1777139"/>
    <lineage>
        <taxon>Bacteria</taxon>
        <taxon>Pseudomonadati</taxon>
        <taxon>Pseudomonadota</taxon>
        <taxon>Betaproteobacteria</taxon>
        <taxon>Burkholderiales</taxon>
        <taxon>Burkholderiaceae</taxon>
        <taxon>Caballeronia</taxon>
    </lineage>
</organism>
<evidence type="ECO:0000313" key="2">
    <source>
        <dbReference type="EMBL" id="SAK47774.1"/>
    </source>
</evidence>
<proteinExistence type="predicted"/>
<feature type="signal peptide" evidence="1">
    <location>
        <begin position="1"/>
        <end position="27"/>
    </location>
</feature>